<evidence type="ECO:0000256" key="1">
    <source>
        <dbReference type="ARBA" id="ARBA00004141"/>
    </source>
</evidence>
<evidence type="ECO:0000313" key="7">
    <source>
        <dbReference type="Proteomes" id="UP000242381"/>
    </source>
</evidence>
<dbReference type="OMA" id="AMDLHDR"/>
<gene>
    <name evidence="6" type="ORF">BCV71DRAFT_293523</name>
</gene>
<dbReference type="PANTHER" id="PTHR34292:SF2">
    <property type="entry name" value="OUTER SPORE WALL PROTEIN LDS1"/>
    <property type="match status" value="1"/>
</dbReference>
<feature type="transmembrane region" description="Helical" evidence="5">
    <location>
        <begin position="241"/>
        <end position="262"/>
    </location>
</feature>
<dbReference type="Pfam" id="PF07264">
    <property type="entry name" value="EI24"/>
    <property type="match status" value="1"/>
</dbReference>
<protein>
    <recommendedName>
        <fullName evidence="8">EI24-domain-containing protein</fullName>
    </recommendedName>
</protein>
<dbReference type="InterPro" id="IPR059112">
    <property type="entry name" value="CysZ/EI24"/>
</dbReference>
<evidence type="ECO:0000313" key="6">
    <source>
        <dbReference type="EMBL" id="ORE14521.1"/>
    </source>
</evidence>
<dbReference type="AlphaFoldDB" id="A0A1X0RRI2"/>
<keyword evidence="3 5" id="KW-1133">Transmembrane helix</keyword>
<evidence type="ECO:0000256" key="5">
    <source>
        <dbReference type="SAM" id="Phobius"/>
    </source>
</evidence>
<keyword evidence="2 5" id="KW-0812">Transmembrane</keyword>
<sequence>MLNILKGKEQKIGPSLYPIRGLFHLFHHPKKYSGPILLSILKVVASSAITVIPLIRYGYGFQLSIIRKVYQTLLEPQTHRTAISFLVPATAGILCCAEAAAITIQLGTYFVGSIRTRLFDAILQERNALPVKEDDTTQIAEIVGGPAQNRDDLRDHAYLSPQSIAIITAQQDDDSWGAFFLRPAIFIMTLPLNIIPVIGPAGFICIQALFRAGEAHRRYFNVYHWTPAQVHRRIEQKFVEYFQFGLMATVLEMIPFVGYLFIYTNQIGGAMWAMDLHDRKLLEPKNK</sequence>
<evidence type="ECO:0000256" key="2">
    <source>
        <dbReference type="ARBA" id="ARBA00022692"/>
    </source>
</evidence>
<evidence type="ECO:0000256" key="3">
    <source>
        <dbReference type="ARBA" id="ARBA00022989"/>
    </source>
</evidence>
<accession>A0A1X0RRI2</accession>
<comment type="subcellular location">
    <subcellularLocation>
        <location evidence="1">Membrane</location>
        <topology evidence="1">Multi-pass membrane protein</topology>
    </subcellularLocation>
</comment>
<name>A0A1X0RRI2_RHIZD</name>
<dbReference type="VEuPathDB" id="FungiDB:BCV72DRAFT_143114"/>
<feature type="transmembrane region" description="Helical" evidence="5">
    <location>
        <begin position="184"/>
        <end position="210"/>
    </location>
</feature>
<organism evidence="6 7">
    <name type="scientific">Rhizopus microsporus</name>
    <dbReference type="NCBI Taxonomy" id="58291"/>
    <lineage>
        <taxon>Eukaryota</taxon>
        <taxon>Fungi</taxon>
        <taxon>Fungi incertae sedis</taxon>
        <taxon>Mucoromycota</taxon>
        <taxon>Mucoromycotina</taxon>
        <taxon>Mucoromycetes</taxon>
        <taxon>Mucorales</taxon>
        <taxon>Mucorineae</taxon>
        <taxon>Rhizopodaceae</taxon>
        <taxon>Rhizopus</taxon>
    </lineage>
</organism>
<proteinExistence type="predicted"/>
<dbReference type="Proteomes" id="UP000242381">
    <property type="component" value="Unassembled WGS sequence"/>
</dbReference>
<evidence type="ECO:0000256" key="4">
    <source>
        <dbReference type="ARBA" id="ARBA00023136"/>
    </source>
</evidence>
<feature type="transmembrane region" description="Helical" evidence="5">
    <location>
        <begin position="80"/>
        <end position="104"/>
    </location>
</feature>
<keyword evidence="4 5" id="KW-0472">Membrane</keyword>
<dbReference type="InterPro" id="IPR052786">
    <property type="entry name" value="Spore_wall_assembly"/>
</dbReference>
<feature type="transmembrane region" description="Helical" evidence="5">
    <location>
        <begin position="36"/>
        <end position="59"/>
    </location>
</feature>
<evidence type="ECO:0008006" key="8">
    <source>
        <dbReference type="Google" id="ProtNLM"/>
    </source>
</evidence>
<dbReference type="EMBL" id="KV921467">
    <property type="protein sequence ID" value="ORE14521.1"/>
    <property type="molecule type" value="Genomic_DNA"/>
</dbReference>
<dbReference type="PANTHER" id="PTHR34292">
    <property type="entry name" value="OUTER SPORE WALL PROTEIN LDS1"/>
    <property type="match status" value="1"/>
</dbReference>
<reference evidence="6 7" key="1">
    <citation type="journal article" date="2016" name="Proc. Natl. Acad. Sci. U.S.A.">
        <title>Lipid metabolic changes in an early divergent fungus govern the establishment of a mutualistic symbiosis with endobacteria.</title>
        <authorList>
            <person name="Lastovetsky O.A."/>
            <person name="Gaspar M.L."/>
            <person name="Mondo S.J."/>
            <person name="LaButti K.M."/>
            <person name="Sandor L."/>
            <person name="Grigoriev I.V."/>
            <person name="Henry S.A."/>
            <person name="Pawlowska T.E."/>
        </authorList>
    </citation>
    <scope>NUCLEOTIDE SEQUENCE [LARGE SCALE GENOMIC DNA]</scope>
    <source>
        <strain evidence="6 7">ATCC 11559</strain>
    </source>
</reference>